<accession>A0AAD8C0B6</accession>
<evidence type="ECO:0000313" key="3">
    <source>
        <dbReference type="Proteomes" id="UP001233172"/>
    </source>
</evidence>
<dbReference type="AlphaFoldDB" id="A0AAD8C0B6"/>
<sequence length="110" mass="11615">MPAELADGAPPGSVVTCNDSGWMDSNIFTSLAQNSPVPGSSSEHSACNTRSPSVKEPNSKYSACNKRSPSVREPNSEHSACNTRSPSVKEPNAGSMLEPSLRNQSEEHAI</sequence>
<organism evidence="2 3">
    <name type="scientific">Biomphalaria pfeifferi</name>
    <name type="common">Bloodfluke planorb</name>
    <name type="synonym">Freshwater snail</name>
    <dbReference type="NCBI Taxonomy" id="112525"/>
    <lineage>
        <taxon>Eukaryota</taxon>
        <taxon>Metazoa</taxon>
        <taxon>Spiralia</taxon>
        <taxon>Lophotrochozoa</taxon>
        <taxon>Mollusca</taxon>
        <taxon>Gastropoda</taxon>
        <taxon>Heterobranchia</taxon>
        <taxon>Euthyneura</taxon>
        <taxon>Panpulmonata</taxon>
        <taxon>Hygrophila</taxon>
        <taxon>Lymnaeoidea</taxon>
        <taxon>Planorbidae</taxon>
        <taxon>Biomphalaria</taxon>
    </lineage>
</organism>
<feature type="compositionally biased region" description="Polar residues" evidence="1">
    <location>
        <begin position="59"/>
        <end position="68"/>
    </location>
</feature>
<name>A0AAD8C0B6_BIOPF</name>
<proteinExistence type="predicted"/>
<dbReference type="EMBL" id="JASAOG010000018">
    <property type="protein sequence ID" value="KAK0064137.1"/>
    <property type="molecule type" value="Genomic_DNA"/>
</dbReference>
<reference evidence="2" key="2">
    <citation type="submission" date="2023-04" db="EMBL/GenBank/DDBJ databases">
        <authorList>
            <person name="Bu L."/>
            <person name="Lu L."/>
            <person name="Laidemitt M.R."/>
            <person name="Zhang S.M."/>
            <person name="Mutuku M."/>
            <person name="Mkoji G."/>
            <person name="Steinauer M."/>
            <person name="Loker E.S."/>
        </authorList>
    </citation>
    <scope>NUCLEOTIDE SEQUENCE</scope>
    <source>
        <strain evidence="2">KasaAsao</strain>
        <tissue evidence="2">Whole Snail</tissue>
    </source>
</reference>
<reference evidence="2" key="1">
    <citation type="journal article" date="2023" name="PLoS Negl. Trop. Dis.">
        <title>A genome sequence for Biomphalaria pfeifferi, the major vector snail for the human-infecting parasite Schistosoma mansoni.</title>
        <authorList>
            <person name="Bu L."/>
            <person name="Lu L."/>
            <person name="Laidemitt M.R."/>
            <person name="Zhang S.M."/>
            <person name="Mutuku M."/>
            <person name="Mkoji G."/>
            <person name="Steinauer M."/>
            <person name="Loker E.S."/>
        </authorList>
    </citation>
    <scope>NUCLEOTIDE SEQUENCE</scope>
    <source>
        <strain evidence="2">KasaAsao</strain>
    </source>
</reference>
<feature type="compositionally biased region" description="Polar residues" evidence="1">
    <location>
        <begin position="77"/>
        <end position="86"/>
    </location>
</feature>
<feature type="region of interest" description="Disordered" evidence="1">
    <location>
        <begin position="30"/>
        <end position="110"/>
    </location>
</feature>
<protein>
    <submittedName>
        <fullName evidence="2">Uncharacterized protein</fullName>
    </submittedName>
</protein>
<keyword evidence="3" id="KW-1185">Reference proteome</keyword>
<evidence type="ECO:0000256" key="1">
    <source>
        <dbReference type="SAM" id="MobiDB-lite"/>
    </source>
</evidence>
<evidence type="ECO:0000313" key="2">
    <source>
        <dbReference type="EMBL" id="KAK0064137.1"/>
    </source>
</evidence>
<feature type="compositionally biased region" description="Polar residues" evidence="1">
    <location>
        <begin position="30"/>
        <end position="52"/>
    </location>
</feature>
<dbReference type="Proteomes" id="UP001233172">
    <property type="component" value="Unassembled WGS sequence"/>
</dbReference>
<comment type="caution">
    <text evidence="2">The sequence shown here is derived from an EMBL/GenBank/DDBJ whole genome shotgun (WGS) entry which is preliminary data.</text>
</comment>
<gene>
    <name evidence="2" type="ORF">Bpfe_006322</name>
</gene>